<evidence type="ECO:0000313" key="9">
    <source>
        <dbReference type="EMBL" id="CAG7909541.1"/>
    </source>
</evidence>
<organism evidence="9 10">
    <name type="scientific">Brassica campestris</name>
    <name type="common">Field mustard</name>
    <dbReference type="NCBI Taxonomy" id="3711"/>
    <lineage>
        <taxon>Eukaryota</taxon>
        <taxon>Viridiplantae</taxon>
        <taxon>Streptophyta</taxon>
        <taxon>Embryophyta</taxon>
        <taxon>Tracheophyta</taxon>
        <taxon>Spermatophyta</taxon>
        <taxon>Magnoliopsida</taxon>
        <taxon>eudicotyledons</taxon>
        <taxon>Gunneridae</taxon>
        <taxon>Pentapetalae</taxon>
        <taxon>rosids</taxon>
        <taxon>malvids</taxon>
        <taxon>Brassicales</taxon>
        <taxon>Brassicaceae</taxon>
        <taxon>Brassiceae</taxon>
        <taxon>Brassica</taxon>
    </lineage>
</organism>
<dbReference type="InterPro" id="IPR052035">
    <property type="entry name" value="ZnF_BED_domain_contain"/>
</dbReference>
<dbReference type="AlphaFoldDB" id="A0A8D9I0W5"/>
<dbReference type="Pfam" id="PF02892">
    <property type="entry name" value="zf-BED"/>
    <property type="match status" value="1"/>
</dbReference>
<keyword evidence="2" id="KW-0479">Metal-binding</keyword>
<keyword evidence="4" id="KW-0862">Zinc</keyword>
<protein>
    <recommendedName>
        <fullName evidence="8">BED-type domain-containing protein</fullName>
    </recommendedName>
</protein>
<evidence type="ECO:0000259" key="8">
    <source>
        <dbReference type="Pfam" id="PF02892"/>
    </source>
</evidence>
<evidence type="ECO:0000256" key="4">
    <source>
        <dbReference type="ARBA" id="ARBA00022833"/>
    </source>
</evidence>
<evidence type="ECO:0000256" key="3">
    <source>
        <dbReference type="ARBA" id="ARBA00022771"/>
    </source>
</evidence>
<dbReference type="Gramene" id="A10p07870.2_BraZ1">
    <property type="protein sequence ID" value="A10p07870.2_BraZ1.CDS"/>
    <property type="gene ID" value="A10g07870.2_BraZ1"/>
</dbReference>
<evidence type="ECO:0000313" key="10">
    <source>
        <dbReference type="Proteomes" id="UP000694005"/>
    </source>
</evidence>
<keyword evidence="5" id="KW-0805">Transcription regulation</keyword>
<dbReference type="PANTHER" id="PTHR46481:SF10">
    <property type="entry name" value="ZINC FINGER BED DOMAIN-CONTAINING PROTEIN 39"/>
    <property type="match status" value="1"/>
</dbReference>
<feature type="domain" description="BED-type" evidence="8">
    <location>
        <begin position="64"/>
        <end position="92"/>
    </location>
</feature>
<gene>
    <name evidence="9" type="ORF">BRAPAZ1V2_A10P07870.2</name>
</gene>
<dbReference type="PANTHER" id="PTHR46481">
    <property type="entry name" value="ZINC FINGER BED DOMAIN-CONTAINING PROTEIN 4"/>
    <property type="match status" value="1"/>
</dbReference>
<keyword evidence="3" id="KW-0863">Zinc-finger</keyword>
<reference evidence="9 10" key="1">
    <citation type="submission" date="2021-07" db="EMBL/GenBank/DDBJ databases">
        <authorList>
            <consortium name="Genoscope - CEA"/>
            <person name="William W."/>
        </authorList>
    </citation>
    <scope>NUCLEOTIDE SEQUENCE [LARGE SCALE GENOMIC DNA]</scope>
</reference>
<sequence>MEALDLNDDGLNDVMDEDTEDHEVIEISEANRDTQPRQAQSRRRVSRLWLRFTILGGRRADGTTKIRCNLCKRFYFIKLRRNGTSTLSRHLKVCPKAIGTPGTPRSSSRKVDMIVFREMIAMAIIEHDLPYRFVENTAASDVLKIYEREKQKLRKFLVEFPGRVCLTTDLWRAITIEGYLCLTAHYVDDDWNLKAKILSFVAFPPPHTGIAIAMKLVELLKEWGLEKKVFCLTVDNASSNDSMQSILKRQLHKDLVCGGEFFHVRCSAHILNLIVQDGLAVIGGALKKIRESVKFIKASESRELMFQSCVETVGVEDAEGGLVLDVSTRWNSTFLMLSRAVKFKDALGHLADVEASYVSF</sequence>
<dbReference type="SMART" id="SM00614">
    <property type="entry name" value="ZnF_BED"/>
    <property type="match status" value="1"/>
</dbReference>
<keyword evidence="6" id="KW-0804">Transcription</keyword>
<dbReference type="GO" id="GO:0005634">
    <property type="term" value="C:nucleus"/>
    <property type="evidence" value="ECO:0007669"/>
    <property type="project" value="UniProtKB-SubCell"/>
</dbReference>
<evidence type="ECO:0000256" key="1">
    <source>
        <dbReference type="ARBA" id="ARBA00004123"/>
    </source>
</evidence>
<accession>A0A8D9I0W5</accession>
<dbReference type="GO" id="GO:0008270">
    <property type="term" value="F:zinc ion binding"/>
    <property type="evidence" value="ECO:0007669"/>
    <property type="project" value="UniProtKB-KW"/>
</dbReference>
<proteinExistence type="predicted"/>
<feature type="non-terminal residue" evidence="9">
    <location>
        <position position="360"/>
    </location>
</feature>
<dbReference type="InterPro" id="IPR003656">
    <property type="entry name" value="Znf_BED"/>
</dbReference>
<evidence type="ECO:0000256" key="2">
    <source>
        <dbReference type="ARBA" id="ARBA00022723"/>
    </source>
</evidence>
<evidence type="ECO:0000256" key="5">
    <source>
        <dbReference type="ARBA" id="ARBA00023015"/>
    </source>
</evidence>
<dbReference type="InterPro" id="IPR012337">
    <property type="entry name" value="RNaseH-like_sf"/>
</dbReference>
<dbReference type="EMBL" id="LS974626">
    <property type="protein sequence ID" value="CAG7909541.1"/>
    <property type="molecule type" value="Genomic_DNA"/>
</dbReference>
<dbReference type="Proteomes" id="UP000694005">
    <property type="component" value="Chromosome A10"/>
</dbReference>
<dbReference type="SUPFAM" id="SSF53098">
    <property type="entry name" value="Ribonuclease H-like"/>
    <property type="match status" value="1"/>
</dbReference>
<evidence type="ECO:0000256" key="6">
    <source>
        <dbReference type="ARBA" id="ARBA00023163"/>
    </source>
</evidence>
<name>A0A8D9I0W5_BRACM</name>
<dbReference type="GO" id="GO:0003677">
    <property type="term" value="F:DNA binding"/>
    <property type="evidence" value="ECO:0007669"/>
    <property type="project" value="InterPro"/>
</dbReference>
<comment type="subcellular location">
    <subcellularLocation>
        <location evidence="1">Nucleus</location>
    </subcellularLocation>
</comment>
<keyword evidence="7" id="KW-0539">Nucleus</keyword>
<evidence type="ECO:0000256" key="7">
    <source>
        <dbReference type="ARBA" id="ARBA00023242"/>
    </source>
</evidence>